<keyword evidence="13" id="KW-0456">Lyase</keyword>
<evidence type="ECO:0000256" key="7">
    <source>
        <dbReference type="ARBA" id="ARBA00022430"/>
    </source>
</evidence>
<keyword evidence="14" id="KW-0100">Branched-chain amino acid biosynthesis</keyword>
<dbReference type="GO" id="GO:0046872">
    <property type="term" value="F:metal ion binding"/>
    <property type="evidence" value="ECO:0007669"/>
    <property type="project" value="UniProtKB-KW"/>
</dbReference>
<dbReference type="PRINTS" id="PR00415">
    <property type="entry name" value="ACONITASE"/>
</dbReference>
<keyword evidence="12" id="KW-0411">Iron-sulfur</keyword>
<comment type="subunit">
    <text evidence="5">Heterodimer of LeuC and LeuD.</text>
</comment>
<keyword evidence="10" id="KW-0479">Metal-binding</keyword>
<accession>A0A562RTR8</accession>
<dbReference type="OrthoDB" id="9802769at2"/>
<dbReference type="SUPFAM" id="SSF53732">
    <property type="entry name" value="Aconitase iron-sulfur domain"/>
    <property type="match status" value="1"/>
</dbReference>
<dbReference type="GO" id="GO:0009098">
    <property type="term" value="P:L-leucine biosynthetic process"/>
    <property type="evidence" value="ECO:0007669"/>
    <property type="project" value="UniProtKB-UniPathway"/>
</dbReference>
<evidence type="ECO:0000256" key="1">
    <source>
        <dbReference type="ARBA" id="ARBA00000491"/>
    </source>
</evidence>
<dbReference type="PANTHER" id="PTHR43822">
    <property type="entry name" value="HOMOACONITASE, MITOCHONDRIAL-RELATED"/>
    <property type="match status" value="1"/>
</dbReference>
<keyword evidence="11" id="KW-0408">Iron</keyword>
<dbReference type="InterPro" id="IPR033941">
    <property type="entry name" value="IPMI_cat"/>
</dbReference>
<evidence type="ECO:0000256" key="8">
    <source>
        <dbReference type="ARBA" id="ARBA00022485"/>
    </source>
</evidence>
<dbReference type="GO" id="GO:0051539">
    <property type="term" value="F:4 iron, 4 sulfur cluster binding"/>
    <property type="evidence" value="ECO:0007669"/>
    <property type="project" value="UniProtKB-KW"/>
</dbReference>
<dbReference type="InterPro" id="IPR015931">
    <property type="entry name" value="Acnase/IPM_dHydase_lsu_aba_1/3"/>
</dbReference>
<evidence type="ECO:0000256" key="4">
    <source>
        <dbReference type="ARBA" id="ARBA00004729"/>
    </source>
</evidence>
<evidence type="ECO:0000256" key="10">
    <source>
        <dbReference type="ARBA" id="ARBA00022723"/>
    </source>
</evidence>
<evidence type="ECO:0000256" key="9">
    <source>
        <dbReference type="ARBA" id="ARBA00022605"/>
    </source>
</evidence>
<keyword evidence="8" id="KW-0004">4Fe-4S</keyword>
<dbReference type="InterPro" id="IPR004430">
    <property type="entry name" value="3-IsopropMal_deHydase_lsu"/>
</dbReference>
<evidence type="ECO:0000256" key="2">
    <source>
        <dbReference type="ARBA" id="ARBA00001966"/>
    </source>
</evidence>
<keyword evidence="7" id="KW-0432">Leucine biosynthesis</keyword>
<evidence type="ECO:0000256" key="3">
    <source>
        <dbReference type="ARBA" id="ARBA00002695"/>
    </source>
</evidence>
<comment type="pathway">
    <text evidence="4">Amino-acid biosynthesis; L-leucine biosynthesis; L-leucine from 3-methyl-2-oxobutanoate: step 2/4.</text>
</comment>
<proteinExistence type="predicted"/>
<dbReference type="NCBIfam" id="NF009116">
    <property type="entry name" value="PRK12466.1"/>
    <property type="match status" value="1"/>
</dbReference>
<feature type="domain" description="Aconitase/3-isopropylmalate dehydratase large subunit alpha/beta/alpha" evidence="15">
    <location>
        <begin position="7"/>
        <end position="456"/>
    </location>
</feature>
<dbReference type="Pfam" id="PF00330">
    <property type="entry name" value="Aconitase"/>
    <property type="match status" value="1"/>
</dbReference>
<evidence type="ECO:0000256" key="11">
    <source>
        <dbReference type="ARBA" id="ARBA00023004"/>
    </source>
</evidence>
<keyword evidence="17" id="KW-1185">Reference proteome</keyword>
<comment type="caution">
    <text evidence="16">The sequence shown here is derived from an EMBL/GenBank/DDBJ whole genome shotgun (WGS) entry which is preliminary data.</text>
</comment>
<sequence length="469" mass="49730">MPRTLFEKIWQSHTARTYGTRDLLALDRVFLHDMTSLPAFETLRERNLEVADVARSLAVIDHTVATAPGRNEETYPVMAPTVRAFRREVTERGIPLIGLGDPAQGIVHVVAAEQGAVLPGMTAVCGDSHTCTNGALGAIAFGIGSTEIAHALAYQALWLPRPKSLRVTVNGVLDPWVSGKDIALAIIARFSTDGGTGCAVEYAGSAIRALSVEERMTLCNLSIEFGARIGLVAPDDAVFSYLEGRPRAPKGAGFDAAVSAWRDLASDDDAHFDKEYAIDARSIAPMVSWGTSPEDAIPVDGAVPDPGTAGDRSQRSRWERALVYANLEAGKPILGTPIDVAFIGSCTNARLSDLRAAARVVDGRKVARAVRALVVPGSSGVKRQAEAEGLDRIFRRAGFEWHESGCSLCAALGPDVVGRGKRCASTSNRNFENRQGPGSITHLMSPPMVAAAAVNGAITDVRTLAGTLA</sequence>
<evidence type="ECO:0000256" key="6">
    <source>
        <dbReference type="ARBA" id="ARBA00011998"/>
    </source>
</evidence>
<dbReference type="InterPro" id="IPR018136">
    <property type="entry name" value="Aconitase_4Fe-4S_BS"/>
</dbReference>
<gene>
    <name evidence="16" type="ORF">IQ16_02588</name>
</gene>
<evidence type="ECO:0000313" key="17">
    <source>
        <dbReference type="Proteomes" id="UP000316291"/>
    </source>
</evidence>
<dbReference type="RefSeq" id="WP_018645742.1">
    <property type="nucleotide sequence ID" value="NZ_VLLA01000005.1"/>
</dbReference>
<comment type="cofactor">
    <cofactor evidence="2">
        <name>[4Fe-4S] cluster</name>
        <dbReference type="ChEBI" id="CHEBI:49883"/>
    </cofactor>
</comment>
<dbReference type="InterPro" id="IPR036008">
    <property type="entry name" value="Aconitase_4Fe-4S_dom"/>
</dbReference>
<comment type="function">
    <text evidence="3">Catalyzes the isomerization between 2-isopropylmalate and 3-isopropylmalate, via the formation of 2-isopropylmaleate.</text>
</comment>
<protein>
    <recommendedName>
        <fullName evidence="6">3-isopropylmalate dehydratase</fullName>
        <ecNumber evidence="6">4.2.1.33</ecNumber>
    </recommendedName>
</protein>
<name>A0A562RTR8_9BRAD</name>
<evidence type="ECO:0000256" key="5">
    <source>
        <dbReference type="ARBA" id="ARBA00011271"/>
    </source>
</evidence>
<dbReference type="PANTHER" id="PTHR43822:SF9">
    <property type="entry name" value="3-ISOPROPYLMALATE DEHYDRATASE"/>
    <property type="match status" value="1"/>
</dbReference>
<dbReference type="EC" id="4.2.1.33" evidence="6"/>
<evidence type="ECO:0000259" key="15">
    <source>
        <dbReference type="Pfam" id="PF00330"/>
    </source>
</evidence>
<reference evidence="16 17" key="1">
    <citation type="journal article" date="2015" name="Stand. Genomic Sci.">
        <title>Genomic Encyclopedia of Bacterial and Archaeal Type Strains, Phase III: the genomes of soil and plant-associated and newly described type strains.</title>
        <authorList>
            <person name="Whitman W.B."/>
            <person name="Woyke T."/>
            <person name="Klenk H.P."/>
            <person name="Zhou Y."/>
            <person name="Lilburn T.G."/>
            <person name="Beck B.J."/>
            <person name="De Vos P."/>
            <person name="Vandamme P."/>
            <person name="Eisen J.A."/>
            <person name="Garrity G."/>
            <person name="Hugenholtz P."/>
            <person name="Kyrpides N.C."/>
        </authorList>
    </citation>
    <scope>NUCLEOTIDE SEQUENCE [LARGE SCALE GENOMIC DNA]</scope>
    <source>
        <strain evidence="16 17">CGMCC 1.10948</strain>
    </source>
</reference>
<dbReference type="Gene3D" id="3.30.499.10">
    <property type="entry name" value="Aconitase, domain 3"/>
    <property type="match status" value="2"/>
</dbReference>
<evidence type="ECO:0000256" key="13">
    <source>
        <dbReference type="ARBA" id="ARBA00023239"/>
    </source>
</evidence>
<evidence type="ECO:0000256" key="14">
    <source>
        <dbReference type="ARBA" id="ARBA00023304"/>
    </source>
</evidence>
<dbReference type="CDD" id="cd01583">
    <property type="entry name" value="IPMI"/>
    <property type="match status" value="1"/>
</dbReference>
<dbReference type="NCBIfam" id="NF004016">
    <property type="entry name" value="PRK05478.1"/>
    <property type="match status" value="1"/>
</dbReference>
<dbReference type="InterPro" id="IPR001030">
    <property type="entry name" value="Acoase/IPM_deHydtase_lsu_aba"/>
</dbReference>
<dbReference type="UniPathway" id="UPA00048">
    <property type="reaction ID" value="UER00071"/>
</dbReference>
<dbReference type="NCBIfam" id="TIGR00170">
    <property type="entry name" value="leuC"/>
    <property type="match status" value="1"/>
</dbReference>
<dbReference type="Proteomes" id="UP000316291">
    <property type="component" value="Unassembled WGS sequence"/>
</dbReference>
<dbReference type="InterPro" id="IPR050067">
    <property type="entry name" value="IPM_dehydratase_rel_enz"/>
</dbReference>
<evidence type="ECO:0000256" key="12">
    <source>
        <dbReference type="ARBA" id="ARBA00023014"/>
    </source>
</evidence>
<dbReference type="GO" id="GO:0003861">
    <property type="term" value="F:3-isopropylmalate dehydratase activity"/>
    <property type="evidence" value="ECO:0007669"/>
    <property type="project" value="UniProtKB-EC"/>
</dbReference>
<evidence type="ECO:0000313" key="16">
    <source>
        <dbReference type="EMBL" id="TWI71914.1"/>
    </source>
</evidence>
<dbReference type="PROSITE" id="PS00450">
    <property type="entry name" value="ACONITASE_1"/>
    <property type="match status" value="1"/>
</dbReference>
<comment type="catalytic activity">
    <reaction evidence="1">
        <text>(2R,3S)-3-isopropylmalate = (2S)-2-isopropylmalate</text>
        <dbReference type="Rhea" id="RHEA:32287"/>
        <dbReference type="ChEBI" id="CHEBI:1178"/>
        <dbReference type="ChEBI" id="CHEBI:35121"/>
        <dbReference type="EC" id="4.2.1.33"/>
    </reaction>
</comment>
<dbReference type="EMBL" id="VLLA01000005">
    <property type="protein sequence ID" value="TWI71914.1"/>
    <property type="molecule type" value="Genomic_DNA"/>
</dbReference>
<keyword evidence="9" id="KW-0028">Amino-acid biosynthesis</keyword>
<organism evidence="16 17">
    <name type="scientific">Bradyrhizobium huanghuaihaiense</name>
    <dbReference type="NCBI Taxonomy" id="990078"/>
    <lineage>
        <taxon>Bacteria</taxon>
        <taxon>Pseudomonadati</taxon>
        <taxon>Pseudomonadota</taxon>
        <taxon>Alphaproteobacteria</taxon>
        <taxon>Hyphomicrobiales</taxon>
        <taxon>Nitrobacteraceae</taxon>
        <taxon>Bradyrhizobium</taxon>
    </lineage>
</organism>
<dbReference type="AlphaFoldDB" id="A0A562RTR8"/>